<evidence type="ECO:0000259" key="2">
    <source>
        <dbReference type="Pfam" id="PF14028"/>
    </source>
</evidence>
<feature type="domain" description="Lantibiotic dehydratase N-terminal" evidence="1">
    <location>
        <begin position="28"/>
        <end position="675"/>
    </location>
</feature>
<organism evidence="3 4">
    <name type="scientific">Taibaiella soli</name>
    <dbReference type="NCBI Taxonomy" id="1649169"/>
    <lineage>
        <taxon>Bacteria</taxon>
        <taxon>Pseudomonadati</taxon>
        <taxon>Bacteroidota</taxon>
        <taxon>Chitinophagia</taxon>
        <taxon>Chitinophagales</taxon>
        <taxon>Chitinophagaceae</taxon>
        <taxon>Taibaiella</taxon>
    </lineage>
</organism>
<accession>A0A2W2BDU0</accession>
<dbReference type="InterPro" id="IPR023809">
    <property type="entry name" value="Thiopep_bacteriocin_synth_dom"/>
</dbReference>
<dbReference type="NCBIfam" id="TIGR03891">
    <property type="entry name" value="thiopep_ocin"/>
    <property type="match status" value="1"/>
</dbReference>
<dbReference type="Pfam" id="PF14028">
    <property type="entry name" value="Lant_dehydr_C"/>
    <property type="match status" value="1"/>
</dbReference>
<dbReference type="InterPro" id="IPR006827">
    <property type="entry name" value="Lant_deHydtase_N"/>
</dbReference>
<dbReference type="EMBL" id="QKTW01000003">
    <property type="protein sequence ID" value="PZF74429.1"/>
    <property type="molecule type" value="Genomic_DNA"/>
</dbReference>
<evidence type="ECO:0008006" key="5">
    <source>
        <dbReference type="Google" id="ProtNLM"/>
    </source>
</evidence>
<evidence type="ECO:0000313" key="3">
    <source>
        <dbReference type="EMBL" id="PZF74429.1"/>
    </source>
</evidence>
<feature type="domain" description="Thiopeptide-type bacteriocin biosynthesis" evidence="2">
    <location>
        <begin position="745"/>
        <end position="1012"/>
    </location>
</feature>
<comment type="caution">
    <text evidence="3">The sequence shown here is derived from an EMBL/GenBank/DDBJ whole genome shotgun (WGS) entry which is preliminary data.</text>
</comment>
<protein>
    <recommendedName>
        <fullName evidence="5">Lantibiotic dehydratase</fullName>
    </recommendedName>
</protein>
<dbReference type="Proteomes" id="UP000248745">
    <property type="component" value="Unassembled WGS sequence"/>
</dbReference>
<sequence length="1030" mass="117121">MMTEKIIFRTPLHPFTKAYETTESLKSSFNSGLYLSSKALYGEYLRIDSLPKVQQQKLRQSIAKYQLRACARATPYASFAGLSLAEVQAGDTSLVLASEENHFTALRMDMNLVSHIIGALQSLPEILVQLSFTVNNSLYAVAGGYRYAEYNLQRSTRKYQLINLNATPYLDAIIQAAATPQSFQSLTWILQELTGVDETDAREYLQQLIASQVLISALEPEITGEDPFSRLLFKLENINGVEGLLAKLKQLQLLFQVRSVDVTHLENINAAVADLGLNLSGLDDIVQADVFLSTRSAQFSKELYDAIVQQVEALSPMANLGKHPELEDFKTQFLSRYEDQLIPLAIALDADLGIGYSAVKDELSAGTPLIDELPVSRPAGAQTVELNLLTAFSLRKYEDWQKNGAAAIEITDEDLKLFTDSNKHIRIAQSRAILGSLYKKEDQLNGQHFMLDLVTAAGPSAGNLLGRFAYADSEICDFTRSLLLAEEQQDPDVIFAEIAHLPQARIGNIILRPLLRAFEIPYVGLSSASEENQIKLGDLWVKVEGGEIVLWSKKNNKRVIPRLTTAHNYNFQSLPVYKFLCDLQMQGFAFPAAWSWGLLDSKKYLPRVMYKNIILRKARWIADSADLKNLPGDPVVLTATVLQWQKEQNIPDKVVFAEGDNELLIDFREPLGRELFLHYLAKYKRIKLGEFLFTEENAVVHDEQGAPYVNEIIIPLSRPSAANYKTNIRQDKVSVKRTFLPGSEWVYYKIYSGTKTAELLLKEYILPFVEEGVENNWFEQFFFIRYRDESAHIRLRFLVVDATKRQALQEALFNIVAPLQDEGLIQKIVCDTYVRELERYGGDYIVQAEQLFHNDSLCVLRFLALLDGEDAERYRMLFGLRGIDMFLNDFGLSVFEKQQLLSNMQKAFYEEHGGHASLQKVLNEKYRQHQKDIFAHMNNELDVFNQVDDAVAVFQMRSEMNAPIIETLIGNVVKKQWLSWLPSYIHMYMNRLFVAQQRKYELAVYHFLEKYYSSQLAIQKSKSQIAAATV</sequence>
<gene>
    <name evidence="3" type="ORF">DN068_02290</name>
</gene>
<reference evidence="3 4" key="1">
    <citation type="submission" date="2018-06" db="EMBL/GenBank/DDBJ databases">
        <title>Mucibacter soli gen. nov., sp. nov., a new member of the family Chitinophagaceae producing mucin.</title>
        <authorList>
            <person name="Kim M.-K."/>
            <person name="Park S."/>
            <person name="Kim T.-S."/>
            <person name="Joung Y."/>
            <person name="Han J.-H."/>
            <person name="Kim S.B."/>
        </authorList>
    </citation>
    <scope>NUCLEOTIDE SEQUENCE [LARGE SCALE GENOMIC DNA]</scope>
    <source>
        <strain evidence="3 4">R1-15</strain>
    </source>
</reference>
<evidence type="ECO:0000259" key="1">
    <source>
        <dbReference type="Pfam" id="PF04738"/>
    </source>
</evidence>
<evidence type="ECO:0000313" key="4">
    <source>
        <dbReference type="Proteomes" id="UP000248745"/>
    </source>
</evidence>
<dbReference type="AlphaFoldDB" id="A0A2W2BDU0"/>
<proteinExistence type="predicted"/>
<dbReference type="Pfam" id="PF04738">
    <property type="entry name" value="Lant_dehydr_N"/>
    <property type="match status" value="1"/>
</dbReference>
<name>A0A2W2BDU0_9BACT</name>
<dbReference type="OrthoDB" id="1273722at2"/>
<keyword evidence="4" id="KW-1185">Reference proteome</keyword>